<evidence type="ECO:0000313" key="3">
    <source>
        <dbReference type="Proteomes" id="UP000216789"/>
    </source>
</evidence>
<organism evidence="2 3">
    <name type="scientific">Bifidobacterium pseudocatenulatum</name>
    <dbReference type="NCBI Taxonomy" id="28026"/>
    <lineage>
        <taxon>Bacteria</taxon>
        <taxon>Bacillati</taxon>
        <taxon>Actinomycetota</taxon>
        <taxon>Actinomycetes</taxon>
        <taxon>Bifidobacteriales</taxon>
        <taxon>Bifidobacteriaceae</taxon>
        <taxon>Bifidobacterium</taxon>
    </lineage>
</organism>
<evidence type="ECO:0000313" key="2">
    <source>
        <dbReference type="EMBL" id="PAC73634.1"/>
    </source>
</evidence>
<dbReference type="RefSeq" id="WP_095279574.1">
    <property type="nucleotide sequence ID" value="NZ_MNLB01000004.1"/>
</dbReference>
<reference evidence="2 3" key="1">
    <citation type="journal article" date="2017" name="ISME J.">
        <title>Unveiling bifidobacterial biogeography across the mammalian branch of the tree of life.</title>
        <authorList>
            <person name="Milani C."/>
            <person name="Mangifesta M."/>
            <person name="Mancabelli L."/>
            <person name="Lugli G.A."/>
            <person name="James K."/>
            <person name="Duranti S."/>
            <person name="Turroni F."/>
            <person name="Ferrario C."/>
            <person name="Ossiprandi M.C."/>
            <person name="van Sinderen D."/>
            <person name="Ventura M."/>
        </authorList>
    </citation>
    <scope>NUCLEOTIDE SEQUENCE [LARGE SCALE GENOMIC DNA]</scope>
    <source>
        <strain evidence="2 3">1E</strain>
    </source>
</reference>
<protein>
    <recommendedName>
        <fullName evidence="4">Cell surface protein</fullName>
    </recommendedName>
</protein>
<feature type="chain" id="PRO_5012808848" description="Cell surface protein" evidence="1">
    <location>
        <begin position="35"/>
        <end position="106"/>
    </location>
</feature>
<gene>
    <name evidence="2" type="ORF">BPS1E_1026</name>
</gene>
<name>A0A267WM02_BIFPS</name>
<comment type="caution">
    <text evidence="2">The sequence shown here is derived from an EMBL/GenBank/DDBJ whole genome shotgun (WGS) entry which is preliminary data.</text>
</comment>
<dbReference type="AlphaFoldDB" id="A0A267WM02"/>
<keyword evidence="1" id="KW-0732">Signal</keyword>
<dbReference type="Proteomes" id="UP000216789">
    <property type="component" value="Unassembled WGS sequence"/>
</dbReference>
<feature type="signal peptide" evidence="1">
    <location>
        <begin position="1"/>
        <end position="34"/>
    </location>
</feature>
<sequence>MNTRKHLTVKRLTGAIVAAATMTAVLLVAPSTMASEPSALDKYKNESSLLVDLNFNDLTAGQTGTYQSGNIVASINGQTATGTGEDGTTAANLSSGFLDEPDIRGW</sequence>
<evidence type="ECO:0008006" key="4">
    <source>
        <dbReference type="Google" id="ProtNLM"/>
    </source>
</evidence>
<evidence type="ECO:0000256" key="1">
    <source>
        <dbReference type="SAM" id="SignalP"/>
    </source>
</evidence>
<dbReference type="EMBL" id="MNLB01000004">
    <property type="protein sequence ID" value="PAC73634.1"/>
    <property type="molecule type" value="Genomic_DNA"/>
</dbReference>
<proteinExistence type="predicted"/>
<accession>A0A267WM02</accession>